<evidence type="ECO:0000256" key="11">
    <source>
        <dbReference type="ARBA" id="ARBA00023277"/>
    </source>
</evidence>
<gene>
    <name evidence="16" type="ORF">V865_004156</name>
</gene>
<name>A0AAX4KHN7_9TREE</name>
<dbReference type="RefSeq" id="XP_066084038.1">
    <property type="nucleotide sequence ID" value="XM_066227941.1"/>
</dbReference>
<feature type="compositionally biased region" description="Low complexity" evidence="13">
    <location>
        <begin position="533"/>
        <end position="585"/>
    </location>
</feature>
<feature type="signal peptide" evidence="14">
    <location>
        <begin position="1"/>
        <end position="22"/>
    </location>
</feature>
<dbReference type="Gene3D" id="2.60.40.1180">
    <property type="entry name" value="Golgi alpha-mannosidase II"/>
    <property type="match status" value="1"/>
</dbReference>
<reference evidence="16 17" key="1">
    <citation type="submission" date="2024-01" db="EMBL/GenBank/DDBJ databases">
        <title>Comparative genomics of Cryptococcus and Kwoniella reveals pathogenesis evolution and contrasting modes of karyotype evolution via chromosome fusion or intercentromeric recombination.</title>
        <authorList>
            <person name="Coelho M.A."/>
            <person name="David-Palma M."/>
            <person name="Shea T."/>
            <person name="Bowers K."/>
            <person name="McGinley-Smith S."/>
            <person name="Mohammad A.W."/>
            <person name="Gnirke A."/>
            <person name="Yurkov A.M."/>
            <person name="Nowrousian M."/>
            <person name="Sun S."/>
            <person name="Cuomo C.A."/>
            <person name="Heitman J."/>
        </authorList>
    </citation>
    <scope>NUCLEOTIDE SEQUENCE [LARGE SCALE GENOMIC DNA]</scope>
    <source>
        <strain evidence="16 17">PYCC6329</strain>
    </source>
</reference>
<evidence type="ECO:0000256" key="12">
    <source>
        <dbReference type="ARBA" id="ARBA00023295"/>
    </source>
</evidence>
<keyword evidence="12" id="KW-0326">Glycosidase</keyword>
<evidence type="ECO:0000313" key="17">
    <source>
        <dbReference type="Proteomes" id="UP001358614"/>
    </source>
</evidence>
<feature type="compositionally biased region" description="Basic residues" evidence="13">
    <location>
        <begin position="596"/>
        <end position="615"/>
    </location>
</feature>
<evidence type="ECO:0000256" key="6">
    <source>
        <dbReference type="ARBA" id="ARBA00022729"/>
    </source>
</evidence>
<dbReference type="GeneID" id="91102958"/>
<protein>
    <recommendedName>
        <fullName evidence="4">alpha-amylase</fullName>
        <ecNumber evidence="4">3.2.1.1</ecNumber>
    </recommendedName>
</protein>
<dbReference type="EMBL" id="CP144089">
    <property type="protein sequence ID" value="WWD06071.1"/>
    <property type="molecule type" value="Genomic_DNA"/>
</dbReference>
<dbReference type="InterPro" id="IPR013780">
    <property type="entry name" value="Glyco_hydro_b"/>
</dbReference>
<dbReference type="Pfam" id="PF09260">
    <property type="entry name" value="A_amylase_dom_C"/>
    <property type="match status" value="1"/>
</dbReference>
<dbReference type="SUPFAM" id="SSF51445">
    <property type="entry name" value="(Trans)glycosidases"/>
    <property type="match status" value="1"/>
</dbReference>
<sequence>MAPFTKLLTLLPLLASTISVHAANKDDWRSRSIYQLITDRFAGGGQCDLGSRSYCGGTWRSTIDKLDYIQGMRFDAVWISPTALGIEGYTKYGENYHGYWTVDPTQLNPHFGTADDLKALSSALHSRGMYLMVDIAINALAATNYHIDAQTLSTVNDGKMLFKDPANYHERCNIKWGDHDSEQECWLVTGGDDNDVALLDLATETPVVADKLKSWVGGYVKEYGIDGFRIDASKHLSKEFQHDFCTSAGIFCIGEVAGDSTEYAATYQGTDGIDSVFGFGMLYGAAAVFGGGKTMGTLQHYINAAATSYSDPTVIGSFLDNQDLPRFNSRTGDRSLVYNAIVGSFMYGGIPTVYYGLEQDIADGPYDPNNREALWNYNNYATNGDTYKRITTLNKIRKFLSTKGKFLNSVGTVLKIQDNDIALQREDALIVLTNRGSGGSGTWSIGGTKFGNNADVVDLLSCDKAKTDGNGALSVTWSTGQPFVWVSSQIAAEGGFCGATATASPAPGNNLAAEPTSSSTSVDGGEATDIVEPPSSTSSDTQPQVTITSGSASGSATISSPDTASSSSSASASASSSASASPIDSGNGNASSGACKRSRSRKRMAGTAGKRRSAL</sequence>
<dbReference type="SMART" id="SM00642">
    <property type="entry name" value="Aamy"/>
    <property type="match status" value="1"/>
</dbReference>
<dbReference type="InterPro" id="IPR017853">
    <property type="entry name" value="GH"/>
</dbReference>
<evidence type="ECO:0000256" key="13">
    <source>
        <dbReference type="SAM" id="MobiDB-lite"/>
    </source>
</evidence>
<dbReference type="KEGG" id="ker:91102958"/>
<dbReference type="InterPro" id="IPR006047">
    <property type="entry name" value="GH13_cat_dom"/>
</dbReference>
<feature type="region of interest" description="Disordered" evidence="13">
    <location>
        <begin position="507"/>
        <end position="615"/>
    </location>
</feature>
<comment type="catalytic activity">
    <reaction evidence="1">
        <text>Endohydrolysis of (1-&gt;4)-alpha-D-glucosidic linkages in polysaccharides containing three or more (1-&gt;4)-alpha-linked D-glucose units.</text>
        <dbReference type="EC" id="3.2.1.1"/>
    </reaction>
</comment>
<keyword evidence="5" id="KW-0479">Metal-binding</keyword>
<keyword evidence="6 14" id="KW-0732">Signal</keyword>
<evidence type="ECO:0000256" key="10">
    <source>
        <dbReference type="ARBA" id="ARBA00023180"/>
    </source>
</evidence>
<keyword evidence="11" id="KW-0119">Carbohydrate metabolism</keyword>
<comment type="cofactor">
    <cofactor evidence="2">
        <name>Ca(2+)</name>
        <dbReference type="ChEBI" id="CHEBI:29108"/>
    </cofactor>
</comment>
<dbReference type="Gene3D" id="3.20.20.80">
    <property type="entry name" value="Glycosidases"/>
    <property type="match status" value="1"/>
</dbReference>
<dbReference type="Pfam" id="PF00128">
    <property type="entry name" value="Alpha-amylase"/>
    <property type="match status" value="2"/>
</dbReference>
<dbReference type="GO" id="GO:0016052">
    <property type="term" value="P:carbohydrate catabolic process"/>
    <property type="evidence" value="ECO:0007669"/>
    <property type="project" value="InterPro"/>
</dbReference>
<dbReference type="CDD" id="cd11319">
    <property type="entry name" value="AmyAc_euk_AmyA"/>
    <property type="match status" value="1"/>
</dbReference>
<dbReference type="SUPFAM" id="SSF51011">
    <property type="entry name" value="Glycosyl hydrolase domain"/>
    <property type="match status" value="1"/>
</dbReference>
<accession>A0AAX4KHN7</accession>
<feature type="domain" description="Glycosyl hydrolase family 13 catalytic" evidence="15">
    <location>
        <begin position="35"/>
        <end position="397"/>
    </location>
</feature>
<evidence type="ECO:0000256" key="4">
    <source>
        <dbReference type="ARBA" id="ARBA00012595"/>
    </source>
</evidence>
<dbReference type="GO" id="GO:0005509">
    <property type="term" value="F:calcium ion binding"/>
    <property type="evidence" value="ECO:0007669"/>
    <property type="project" value="InterPro"/>
</dbReference>
<keyword evidence="17" id="KW-1185">Reference proteome</keyword>
<dbReference type="Proteomes" id="UP001358614">
    <property type="component" value="Chromosome 1"/>
</dbReference>
<keyword evidence="10" id="KW-0325">Glycoprotein</keyword>
<comment type="similarity">
    <text evidence="3">Belongs to the glycosyl hydrolase 13 family.</text>
</comment>
<evidence type="ECO:0000256" key="2">
    <source>
        <dbReference type="ARBA" id="ARBA00001913"/>
    </source>
</evidence>
<evidence type="ECO:0000256" key="1">
    <source>
        <dbReference type="ARBA" id="ARBA00000548"/>
    </source>
</evidence>
<evidence type="ECO:0000259" key="15">
    <source>
        <dbReference type="SMART" id="SM00642"/>
    </source>
</evidence>
<dbReference type="PANTHER" id="PTHR10357">
    <property type="entry name" value="ALPHA-AMYLASE FAMILY MEMBER"/>
    <property type="match status" value="1"/>
</dbReference>
<evidence type="ECO:0000256" key="7">
    <source>
        <dbReference type="ARBA" id="ARBA00022801"/>
    </source>
</evidence>
<evidence type="ECO:0000313" key="16">
    <source>
        <dbReference type="EMBL" id="WWD06071.1"/>
    </source>
</evidence>
<keyword evidence="7" id="KW-0378">Hydrolase</keyword>
<keyword evidence="9" id="KW-1015">Disulfide bond</keyword>
<organism evidence="16 17">
    <name type="scientific">Kwoniella europaea PYCC6329</name>
    <dbReference type="NCBI Taxonomy" id="1423913"/>
    <lineage>
        <taxon>Eukaryota</taxon>
        <taxon>Fungi</taxon>
        <taxon>Dikarya</taxon>
        <taxon>Basidiomycota</taxon>
        <taxon>Agaricomycotina</taxon>
        <taxon>Tremellomycetes</taxon>
        <taxon>Tremellales</taxon>
        <taxon>Cryptococcaceae</taxon>
        <taxon>Kwoniella</taxon>
    </lineage>
</organism>
<evidence type="ECO:0000256" key="3">
    <source>
        <dbReference type="ARBA" id="ARBA00008061"/>
    </source>
</evidence>
<proteinExistence type="inferred from homology"/>
<dbReference type="PANTHER" id="PTHR10357:SF215">
    <property type="entry name" value="ALPHA-AMYLASE 1"/>
    <property type="match status" value="1"/>
</dbReference>
<evidence type="ECO:0000256" key="14">
    <source>
        <dbReference type="SAM" id="SignalP"/>
    </source>
</evidence>
<evidence type="ECO:0000256" key="5">
    <source>
        <dbReference type="ARBA" id="ARBA00022723"/>
    </source>
</evidence>
<evidence type="ECO:0000256" key="8">
    <source>
        <dbReference type="ARBA" id="ARBA00022837"/>
    </source>
</evidence>
<feature type="chain" id="PRO_5043915263" description="alpha-amylase" evidence="14">
    <location>
        <begin position="23"/>
        <end position="615"/>
    </location>
</feature>
<dbReference type="GO" id="GO:0004556">
    <property type="term" value="F:alpha-amylase activity"/>
    <property type="evidence" value="ECO:0007669"/>
    <property type="project" value="UniProtKB-EC"/>
</dbReference>
<dbReference type="EC" id="3.2.1.1" evidence="4"/>
<keyword evidence="8" id="KW-0106">Calcium</keyword>
<dbReference type="InterPro" id="IPR015340">
    <property type="entry name" value="A_amylase_C_dom"/>
</dbReference>
<dbReference type="AlphaFoldDB" id="A0AAX4KHN7"/>
<evidence type="ECO:0000256" key="9">
    <source>
        <dbReference type="ARBA" id="ARBA00023157"/>
    </source>
</evidence>